<keyword evidence="14" id="KW-1185">Reference proteome</keyword>
<feature type="zinc finger region" description="C3H1-type" evidence="9">
    <location>
        <begin position="446"/>
        <end position="476"/>
    </location>
</feature>
<comment type="function">
    <text evidence="10">Adenosyl-L-methionine (AdoMet)-dependent tRNA (uracil-O(2)-)-methyltransferase.</text>
</comment>
<dbReference type="PANTHER" id="PTHR21210:SF0">
    <property type="entry name" value="TRNA (URACIL-O(2)-)-METHYLTRANSFERASE-RELATED"/>
    <property type="match status" value="1"/>
</dbReference>
<reference evidence="13 14" key="2">
    <citation type="submission" date="2018-11" db="EMBL/GenBank/DDBJ databases">
        <authorList>
            <consortium name="Pathogen Informatics"/>
        </authorList>
    </citation>
    <scope>NUCLEOTIDE SEQUENCE [LARGE SCALE GENOMIC DNA]</scope>
    <source>
        <strain evidence="13 14">Egypt</strain>
    </source>
</reference>
<keyword evidence="5 10" id="KW-0808">Transferase</keyword>
<dbReference type="AlphaFoldDB" id="A0A183AMJ5"/>
<evidence type="ECO:0000256" key="5">
    <source>
        <dbReference type="ARBA" id="ARBA00022679"/>
    </source>
</evidence>
<dbReference type="EC" id="2.1.1.211" evidence="10"/>
<evidence type="ECO:0000256" key="9">
    <source>
        <dbReference type="PROSITE-ProRule" id="PRU00723"/>
    </source>
</evidence>
<keyword evidence="9" id="KW-0862">Zinc</keyword>
<evidence type="ECO:0000256" key="6">
    <source>
        <dbReference type="ARBA" id="ARBA00022691"/>
    </source>
</evidence>
<dbReference type="PANTHER" id="PTHR21210">
    <property type="entry name" value="TRNA (URACIL-O(2)-)-METHYLTRANSFERASE-RELATED"/>
    <property type="match status" value="1"/>
</dbReference>
<feature type="region of interest" description="Disordered" evidence="11">
    <location>
        <begin position="473"/>
        <end position="498"/>
    </location>
</feature>
<dbReference type="InterPro" id="IPR011671">
    <property type="entry name" value="tRNA_uracil_MeTrfase"/>
</dbReference>
<evidence type="ECO:0000256" key="8">
    <source>
        <dbReference type="ARBA" id="ARBA00047957"/>
    </source>
</evidence>
<name>A0A183AMJ5_9TREM</name>
<accession>A0A183AMJ5</accession>
<feature type="domain" description="C3H1-type" evidence="12">
    <location>
        <begin position="446"/>
        <end position="476"/>
    </location>
</feature>
<keyword evidence="3 10" id="KW-0963">Cytoplasm</keyword>
<dbReference type="GO" id="GO:0008270">
    <property type="term" value="F:zinc ion binding"/>
    <property type="evidence" value="ECO:0007669"/>
    <property type="project" value="UniProtKB-KW"/>
</dbReference>
<dbReference type="PROSITE" id="PS50103">
    <property type="entry name" value="ZF_C3H1"/>
    <property type="match status" value="1"/>
</dbReference>
<sequence length="498" mass="56815">MAGDFFTRDWFLSVLQKKLTTWMLQKTQPLTMSLGLVDVILYHETYERLKEKYAHGIIQVCHLTIYFQCLWKGCSDVYFMDVGCGNGLLLITEGFRGVGVDIRRRRIWETYPESVRKNLLEMPLDPDQSPGFPDVTWFIGNHSDELTPWLPILAARSNPKCCVFALPCCPFGLFGKYNNLMHHTGIEDDSSGPLSSSNAIKPVHNRYGVYIQYLRGLFTACGFIPETDVLRIPSTKRICIIGRKLLTSQNDQIKRLAAVQETIERERQAATGKNGFVPRELKEPVRNCTQLPMDVKQTVSELVFSTLLSKAPDRLWLKSHNLVISDSLSVQTVDGRWWNPGVVTKSPAIRFIDGLYRTNVQTGERLSRSTGHLTLREVSELLNTDHLKLMKSQHGGLQTFLRNHHHMFEIRNGSVRLRWNPEQMAQIPSQNSVSLLSVPAKKRPMQRKDRSCWMFEHHPDGCPYPSEKCDFSHETANLSEPSSPIGEPMSKVRTSTEL</sequence>
<evidence type="ECO:0000313" key="15">
    <source>
        <dbReference type="WBParaSite" id="ECPE_0000820201-mRNA-1"/>
    </source>
</evidence>
<evidence type="ECO:0000256" key="10">
    <source>
        <dbReference type="RuleBase" id="RU368004"/>
    </source>
</evidence>
<comment type="similarity">
    <text evidence="2 10">Belongs to the TRM44 family.</text>
</comment>
<dbReference type="InterPro" id="IPR000571">
    <property type="entry name" value="Znf_CCCH"/>
</dbReference>
<keyword evidence="9" id="KW-0479">Metal-binding</keyword>
<reference evidence="15" key="1">
    <citation type="submission" date="2016-06" db="UniProtKB">
        <authorList>
            <consortium name="WormBaseParasite"/>
        </authorList>
    </citation>
    <scope>IDENTIFICATION</scope>
</reference>
<evidence type="ECO:0000256" key="11">
    <source>
        <dbReference type="SAM" id="MobiDB-lite"/>
    </source>
</evidence>
<dbReference type="Pfam" id="PF07757">
    <property type="entry name" value="AdoMet_MTase"/>
    <property type="match status" value="1"/>
</dbReference>
<evidence type="ECO:0000313" key="14">
    <source>
        <dbReference type="Proteomes" id="UP000272942"/>
    </source>
</evidence>
<gene>
    <name evidence="13" type="ORF">ECPE_LOCUS8180</name>
</gene>
<proteinExistence type="inferred from homology"/>
<dbReference type="EMBL" id="UZAN01045624">
    <property type="protein sequence ID" value="VDP82937.1"/>
    <property type="molecule type" value="Genomic_DNA"/>
</dbReference>
<dbReference type="GO" id="GO:0030488">
    <property type="term" value="P:tRNA methylation"/>
    <property type="evidence" value="ECO:0007669"/>
    <property type="project" value="UniProtKB-UniRule"/>
</dbReference>
<dbReference type="GO" id="GO:0141101">
    <property type="term" value="F:tRNA(Ser) (uridine(44)-2'-O-)-methyltransferase activity"/>
    <property type="evidence" value="ECO:0007669"/>
    <property type="project" value="UniProtKB-EC"/>
</dbReference>
<dbReference type="GO" id="GO:0005737">
    <property type="term" value="C:cytoplasm"/>
    <property type="evidence" value="ECO:0007669"/>
    <property type="project" value="UniProtKB-SubCell"/>
</dbReference>
<evidence type="ECO:0000256" key="3">
    <source>
        <dbReference type="ARBA" id="ARBA00022490"/>
    </source>
</evidence>
<evidence type="ECO:0000313" key="13">
    <source>
        <dbReference type="EMBL" id="VDP82937.1"/>
    </source>
</evidence>
<comment type="subcellular location">
    <subcellularLocation>
        <location evidence="1 10">Cytoplasm</location>
    </subcellularLocation>
</comment>
<comment type="catalytic activity">
    <reaction evidence="8 10">
        <text>uridine(44) in tRNA(Ser) + S-adenosyl-L-methionine = 2'-O-methyluridine(44) in tRNA(Ser) + S-adenosyl-L-homocysteine + H(+)</text>
        <dbReference type="Rhea" id="RHEA:43100"/>
        <dbReference type="Rhea" id="RHEA-COMP:10339"/>
        <dbReference type="Rhea" id="RHEA-COMP:10340"/>
        <dbReference type="ChEBI" id="CHEBI:15378"/>
        <dbReference type="ChEBI" id="CHEBI:57856"/>
        <dbReference type="ChEBI" id="CHEBI:59789"/>
        <dbReference type="ChEBI" id="CHEBI:65315"/>
        <dbReference type="ChEBI" id="CHEBI:74478"/>
        <dbReference type="EC" id="2.1.1.211"/>
    </reaction>
</comment>
<evidence type="ECO:0000256" key="1">
    <source>
        <dbReference type="ARBA" id="ARBA00004496"/>
    </source>
</evidence>
<dbReference type="Proteomes" id="UP000272942">
    <property type="component" value="Unassembled WGS sequence"/>
</dbReference>
<evidence type="ECO:0000256" key="7">
    <source>
        <dbReference type="ARBA" id="ARBA00022694"/>
    </source>
</evidence>
<protein>
    <recommendedName>
        <fullName evidence="10">tRNA (uracil-O(2)-)-methyltransferase</fullName>
        <ecNumber evidence="10">2.1.1.211</ecNumber>
    </recommendedName>
</protein>
<dbReference type="OrthoDB" id="10047021at2759"/>
<keyword evidence="7 10" id="KW-0819">tRNA processing</keyword>
<organism evidence="15">
    <name type="scientific">Echinostoma caproni</name>
    <dbReference type="NCBI Taxonomy" id="27848"/>
    <lineage>
        <taxon>Eukaryota</taxon>
        <taxon>Metazoa</taxon>
        <taxon>Spiralia</taxon>
        <taxon>Lophotrochozoa</taxon>
        <taxon>Platyhelminthes</taxon>
        <taxon>Trematoda</taxon>
        <taxon>Digenea</taxon>
        <taxon>Plagiorchiida</taxon>
        <taxon>Echinostomata</taxon>
        <taxon>Echinostomatoidea</taxon>
        <taxon>Echinostomatidae</taxon>
        <taxon>Echinostoma</taxon>
    </lineage>
</organism>
<keyword evidence="4 10" id="KW-0489">Methyltransferase</keyword>
<keyword evidence="6 10" id="KW-0949">S-adenosyl-L-methionine</keyword>
<dbReference type="WBParaSite" id="ECPE_0000820201-mRNA-1">
    <property type="protein sequence ID" value="ECPE_0000820201-mRNA-1"/>
    <property type="gene ID" value="ECPE_0000820201"/>
</dbReference>
<evidence type="ECO:0000259" key="12">
    <source>
        <dbReference type="PROSITE" id="PS50103"/>
    </source>
</evidence>
<keyword evidence="9" id="KW-0863">Zinc-finger</keyword>
<evidence type="ECO:0000256" key="2">
    <source>
        <dbReference type="ARBA" id="ARBA00009056"/>
    </source>
</evidence>
<evidence type="ECO:0000256" key="4">
    <source>
        <dbReference type="ARBA" id="ARBA00022603"/>
    </source>
</evidence>